<sequence>MNLTKSNILIASIILLCFSFALFQFQEEYFISAISKSLIVPLFTLLYFINVKNKSPYFTWFLVLFSISDISSFIGYYLNTTQALDIYYFIGNTLYIVAYILLIFEVVKGLNVKNVIKNYKLHLLVLGLLNVYIVYVLLNIVDPVFSNSYLVYVELVYNVVMLLLLSFALIAYFYNDSKRSLLFFLGSLCIVFSEFIQIAYFYIVDQDMLNFTSTILFVLAFSFYYFHSRIRNEKTFKLFT</sequence>
<keyword evidence="1" id="KW-0812">Transmembrane</keyword>
<feature type="transmembrane region" description="Helical" evidence="1">
    <location>
        <begin position="119"/>
        <end position="138"/>
    </location>
</feature>
<feature type="transmembrane region" description="Helical" evidence="1">
    <location>
        <begin position="7"/>
        <end position="23"/>
    </location>
</feature>
<feature type="transmembrane region" description="Helical" evidence="1">
    <location>
        <begin position="57"/>
        <end position="80"/>
    </location>
</feature>
<comment type="caution">
    <text evidence="2">The sequence shown here is derived from an EMBL/GenBank/DDBJ whole genome shotgun (WGS) entry which is preliminary data.</text>
</comment>
<name>A0A3D6BPF6_9FLAO</name>
<evidence type="ECO:0000256" key="1">
    <source>
        <dbReference type="SAM" id="Phobius"/>
    </source>
</evidence>
<accession>A0A3D6BPF6</accession>
<dbReference type="EMBL" id="DPRK01000091">
    <property type="protein sequence ID" value="HCY81073.1"/>
    <property type="molecule type" value="Genomic_DNA"/>
</dbReference>
<gene>
    <name evidence="2" type="ORF">DHV22_05400</name>
</gene>
<organism evidence="2 3">
    <name type="scientific">Xanthomarina gelatinilytica</name>
    <dbReference type="NCBI Taxonomy" id="1137281"/>
    <lineage>
        <taxon>Bacteria</taxon>
        <taxon>Pseudomonadati</taxon>
        <taxon>Bacteroidota</taxon>
        <taxon>Flavobacteriia</taxon>
        <taxon>Flavobacteriales</taxon>
        <taxon>Flavobacteriaceae</taxon>
        <taxon>Xanthomarina</taxon>
    </lineage>
</organism>
<evidence type="ECO:0008006" key="4">
    <source>
        <dbReference type="Google" id="ProtNLM"/>
    </source>
</evidence>
<keyword evidence="1" id="KW-1133">Transmembrane helix</keyword>
<feature type="transmembrane region" description="Helical" evidence="1">
    <location>
        <begin position="86"/>
        <end position="107"/>
    </location>
</feature>
<protein>
    <recommendedName>
        <fullName evidence="4">YhhN-like protein</fullName>
    </recommendedName>
</protein>
<keyword evidence="1" id="KW-0472">Membrane</keyword>
<proteinExistence type="predicted"/>
<dbReference type="Proteomes" id="UP000263268">
    <property type="component" value="Unassembled WGS sequence"/>
</dbReference>
<feature type="transmembrane region" description="Helical" evidence="1">
    <location>
        <begin position="209"/>
        <end position="227"/>
    </location>
</feature>
<dbReference type="AlphaFoldDB" id="A0A3D6BPF6"/>
<reference evidence="2 3" key="1">
    <citation type="journal article" date="2018" name="Nat. Biotechnol.">
        <title>A standardized bacterial taxonomy based on genome phylogeny substantially revises the tree of life.</title>
        <authorList>
            <person name="Parks D.H."/>
            <person name="Chuvochina M."/>
            <person name="Waite D.W."/>
            <person name="Rinke C."/>
            <person name="Skarshewski A."/>
            <person name="Chaumeil P.A."/>
            <person name="Hugenholtz P."/>
        </authorList>
    </citation>
    <scope>NUCLEOTIDE SEQUENCE [LARGE SCALE GENOMIC DNA]</scope>
    <source>
        <strain evidence="2">UBA10227</strain>
    </source>
</reference>
<feature type="transmembrane region" description="Helical" evidence="1">
    <location>
        <begin position="29"/>
        <end position="50"/>
    </location>
</feature>
<feature type="transmembrane region" description="Helical" evidence="1">
    <location>
        <begin position="150"/>
        <end position="174"/>
    </location>
</feature>
<evidence type="ECO:0000313" key="2">
    <source>
        <dbReference type="EMBL" id="HCY81073.1"/>
    </source>
</evidence>
<feature type="transmembrane region" description="Helical" evidence="1">
    <location>
        <begin position="181"/>
        <end position="203"/>
    </location>
</feature>
<evidence type="ECO:0000313" key="3">
    <source>
        <dbReference type="Proteomes" id="UP000263268"/>
    </source>
</evidence>